<gene>
    <name evidence="1" type="ORF">UAS_00576</name>
</gene>
<dbReference type="PATRIC" id="fig|1158606.3.peg.551"/>
<dbReference type="EMBL" id="AJAP01000006">
    <property type="protein sequence ID" value="EOH89462.1"/>
    <property type="molecule type" value="Genomic_DNA"/>
</dbReference>
<name>R2PYK2_9ENTE</name>
<evidence type="ECO:0000313" key="2">
    <source>
        <dbReference type="Proteomes" id="UP000013777"/>
    </source>
</evidence>
<dbReference type="OrthoDB" id="2179943at2"/>
<accession>R2PYK2</accession>
<evidence type="ECO:0000313" key="1">
    <source>
        <dbReference type="EMBL" id="EOH89462.1"/>
    </source>
</evidence>
<keyword evidence="2" id="KW-1185">Reference proteome</keyword>
<dbReference type="GeneID" id="78363767"/>
<protein>
    <submittedName>
        <fullName evidence="1">Uncharacterized protein</fullName>
    </submittedName>
</protein>
<dbReference type="HOGENOM" id="CLU_1394429_0_0_9"/>
<comment type="caution">
    <text evidence="1">The sequence shown here is derived from an EMBL/GenBank/DDBJ whole genome shotgun (WGS) entry which is preliminary data.</text>
</comment>
<sequence>MNVWQTKHYLRLWQGFAELSGELTEWDTKAATIFFNALKKLDKDDVAFLADKYVTHVRNRVVSPVYGKPFSSEPATDKTMAELNEMDTLSYTRKRVKIEAKFQVAFNEIAKVYDKKRLDNLPEFNLIMGKLFLKSYEPTPLGCLRDELVFTVDPAQAKVFQQGDREAATLIRDLKLEKWEPNPDKWFATIYFDDE</sequence>
<dbReference type="RefSeq" id="WP_010753243.1">
    <property type="nucleotide sequence ID" value="NZ_ASVU01000001.1"/>
</dbReference>
<dbReference type="Proteomes" id="UP000013777">
    <property type="component" value="Unassembled WGS sequence"/>
</dbReference>
<dbReference type="AlphaFoldDB" id="R2PYK2"/>
<reference evidence="1 2" key="1">
    <citation type="submission" date="2013-02" db="EMBL/GenBank/DDBJ databases">
        <title>The Genome Sequence of Enterococcus asini ATCC_700915.</title>
        <authorList>
            <consortium name="The Broad Institute Genome Sequencing Platform"/>
            <consortium name="The Broad Institute Genome Sequencing Center for Infectious Disease"/>
            <person name="Earl A.M."/>
            <person name="Gilmore M.S."/>
            <person name="Lebreton F."/>
            <person name="Walker B."/>
            <person name="Young S.K."/>
            <person name="Zeng Q."/>
            <person name="Gargeya S."/>
            <person name="Fitzgerald M."/>
            <person name="Haas B."/>
            <person name="Abouelleil A."/>
            <person name="Alvarado L."/>
            <person name="Arachchi H.M."/>
            <person name="Berlin A.M."/>
            <person name="Chapman S.B."/>
            <person name="Dewar J."/>
            <person name="Goldberg J."/>
            <person name="Griggs A."/>
            <person name="Gujja S."/>
            <person name="Hansen M."/>
            <person name="Howarth C."/>
            <person name="Imamovic A."/>
            <person name="Larimer J."/>
            <person name="McCowan C."/>
            <person name="Murphy C."/>
            <person name="Neiman D."/>
            <person name="Pearson M."/>
            <person name="Priest M."/>
            <person name="Roberts A."/>
            <person name="Saif S."/>
            <person name="Shea T."/>
            <person name="Sisk P."/>
            <person name="Sykes S."/>
            <person name="Wortman J."/>
            <person name="Nusbaum C."/>
            <person name="Birren B."/>
        </authorList>
    </citation>
    <scope>NUCLEOTIDE SEQUENCE [LARGE SCALE GENOMIC DNA]</scope>
    <source>
        <strain evidence="1 2">ATCC 700915</strain>
    </source>
</reference>
<dbReference type="eggNOG" id="ENOG50306QV">
    <property type="taxonomic scope" value="Bacteria"/>
</dbReference>
<organism evidence="1 2">
    <name type="scientific">Enterococcus asini ATCC 700915</name>
    <dbReference type="NCBI Taxonomy" id="1158606"/>
    <lineage>
        <taxon>Bacteria</taxon>
        <taxon>Bacillati</taxon>
        <taxon>Bacillota</taxon>
        <taxon>Bacilli</taxon>
        <taxon>Lactobacillales</taxon>
        <taxon>Enterococcaceae</taxon>
        <taxon>Enterococcus</taxon>
    </lineage>
</organism>
<proteinExistence type="predicted"/>